<evidence type="ECO:0000256" key="6">
    <source>
        <dbReference type="SAM" id="SignalP"/>
    </source>
</evidence>
<proteinExistence type="predicted"/>
<protein>
    <recommendedName>
        <fullName evidence="7">Chitin-binding type-2 domain-containing protein</fullName>
    </recommendedName>
</protein>
<evidence type="ECO:0000313" key="8">
    <source>
        <dbReference type="EMBL" id="KAK7500444.1"/>
    </source>
</evidence>
<organism evidence="8 9">
    <name type="scientific">Batillaria attramentaria</name>
    <dbReference type="NCBI Taxonomy" id="370345"/>
    <lineage>
        <taxon>Eukaryota</taxon>
        <taxon>Metazoa</taxon>
        <taxon>Spiralia</taxon>
        <taxon>Lophotrochozoa</taxon>
        <taxon>Mollusca</taxon>
        <taxon>Gastropoda</taxon>
        <taxon>Caenogastropoda</taxon>
        <taxon>Sorbeoconcha</taxon>
        <taxon>Cerithioidea</taxon>
        <taxon>Batillariidae</taxon>
        <taxon>Batillaria</taxon>
    </lineage>
</organism>
<dbReference type="PANTHER" id="PTHR23301">
    <property type="entry name" value="CHITIN BINDING PERITROPHIN-A"/>
    <property type="match status" value="1"/>
</dbReference>
<dbReference type="AlphaFoldDB" id="A0ABD0LM24"/>
<keyword evidence="2 6" id="KW-0732">Signal</keyword>
<feature type="signal peptide" evidence="6">
    <location>
        <begin position="1"/>
        <end position="33"/>
    </location>
</feature>
<feature type="domain" description="Chitin-binding type-2" evidence="7">
    <location>
        <begin position="105"/>
        <end position="165"/>
    </location>
</feature>
<feature type="domain" description="Chitin-binding type-2" evidence="7">
    <location>
        <begin position="35"/>
        <end position="95"/>
    </location>
</feature>
<comment type="caution">
    <text evidence="8">The sequence shown here is derived from an EMBL/GenBank/DDBJ whole genome shotgun (WGS) entry which is preliminary data.</text>
</comment>
<keyword evidence="5" id="KW-0325">Glycoprotein</keyword>
<dbReference type="InterPro" id="IPR036508">
    <property type="entry name" value="Chitin-bd_dom_sf"/>
</dbReference>
<evidence type="ECO:0000256" key="2">
    <source>
        <dbReference type="ARBA" id="ARBA00022729"/>
    </source>
</evidence>
<keyword evidence="4" id="KW-1015">Disulfide bond</keyword>
<dbReference type="InterPro" id="IPR002557">
    <property type="entry name" value="Chitin-bd_dom"/>
</dbReference>
<feature type="domain" description="Chitin-binding type-2" evidence="7">
    <location>
        <begin position="167"/>
        <end position="227"/>
    </location>
</feature>
<evidence type="ECO:0000259" key="7">
    <source>
        <dbReference type="PROSITE" id="PS50940"/>
    </source>
</evidence>
<evidence type="ECO:0000313" key="9">
    <source>
        <dbReference type="Proteomes" id="UP001519460"/>
    </source>
</evidence>
<dbReference type="Proteomes" id="UP001519460">
    <property type="component" value="Unassembled WGS sequence"/>
</dbReference>
<dbReference type="PANTHER" id="PTHR23301:SF0">
    <property type="entry name" value="CHITIN-BINDING TYPE-2 DOMAIN-CONTAINING PROTEIN-RELATED"/>
    <property type="match status" value="1"/>
</dbReference>
<reference evidence="8 9" key="1">
    <citation type="journal article" date="2023" name="Sci. Data">
        <title>Genome assembly of the Korean intertidal mud-creeper Batillaria attramentaria.</title>
        <authorList>
            <person name="Patra A.K."/>
            <person name="Ho P.T."/>
            <person name="Jun S."/>
            <person name="Lee S.J."/>
            <person name="Kim Y."/>
            <person name="Won Y.J."/>
        </authorList>
    </citation>
    <scope>NUCLEOTIDE SEQUENCE [LARGE SCALE GENOMIC DNA]</scope>
    <source>
        <strain evidence="8">Wonlab-2016</strain>
    </source>
</reference>
<keyword evidence="9" id="KW-1185">Reference proteome</keyword>
<evidence type="ECO:0000256" key="5">
    <source>
        <dbReference type="ARBA" id="ARBA00023180"/>
    </source>
</evidence>
<dbReference type="GO" id="GO:0008061">
    <property type="term" value="F:chitin binding"/>
    <property type="evidence" value="ECO:0007669"/>
    <property type="project" value="UniProtKB-KW"/>
</dbReference>
<gene>
    <name evidence="8" type="ORF">BaRGS_00008351</name>
</gene>
<evidence type="ECO:0000256" key="3">
    <source>
        <dbReference type="ARBA" id="ARBA00022737"/>
    </source>
</evidence>
<dbReference type="InterPro" id="IPR051940">
    <property type="entry name" value="Chitin_bind-dev_reg"/>
</dbReference>
<dbReference type="PROSITE" id="PS51257">
    <property type="entry name" value="PROKAR_LIPOPROTEIN"/>
    <property type="match status" value="1"/>
</dbReference>
<keyword evidence="3" id="KW-0677">Repeat</keyword>
<dbReference type="Pfam" id="PF01607">
    <property type="entry name" value="CBM_14"/>
    <property type="match status" value="3"/>
</dbReference>
<sequence>MGARKPSTRIAFSVQGVAWSLLLLLTLISSCTCTTSRCPKSTRFFGFSLLAASSCRKYVMCFRGRLSRELPCPAQSAFDPVLQTCSRAAFEPCQAQESVVEVQTQLICPKTPEATYYPDYSRGCPDEHYFRCKDGVLSGFNCPDGLVFDEGVDECVPRSEVTCEAGGPVCTRPSGVYANYTSGGCPTTDFSICTGKGTALNFSCSSGLYYNGAIKNCDFKSNIVCSINVQYRIENN</sequence>
<dbReference type="SMART" id="SM00494">
    <property type="entry name" value="ChtBD2"/>
    <property type="match status" value="3"/>
</dbReference>
<feature type="chain" id="PRO_5044833150" description="Chitin-binding type-2 domain-containing protein" evidence="6">
    <location>
        <begin position="34"/>
        <end position="236"/>
    </location>
</feature>
<evidence type="ECO:0000256" key="1">
    <source>
        <dbReference type="ARBA" id="ARBA00022669"/>
    </source>
</evidence>
<accession>A0ABD0LM24</accession>
<name>A0ABD0LM24_9CAEN</name>
<dbReference type="EMBL" id="JACVVK020000037">
    <property type="protein sequence ID" value="KAK7500444.1"/>
    <property type="molecule type" value="Genomic_DNA"/>
</dbReference>
<evidence type="ECO:0000256" key="4">
    <source>
        <dbReference type="ARBA" id="ARBA00023157"/>
    </source>
</evidence>
<dbReference type="Gene3D" id="2.170.140.10">
    <property type="entry name" value="Chitin binding domain"/>
    <property type="match status" value="3"/>
</dbReference>
<dbReference type="SUPFAM" id="SSF57625">
    <property type="entry name" value="Invertebrate chitin-binding proteins"/>
    <property type="match status" value="3"/>
</dbReference>
<keyword evidence="1" id="KW-0147">Chitin-binding</keyword>
<dbReference type="PROSITE" id="PS50940">
    <property type="entry name" value="CHIT_BIND_II"/>
    <property type="match status" value="3"/>
</dbReference>